<feature type="domain" description="MULE transposase" evidence="2">
    <location>
        <begin position="337"/>
        <end position="431"/>
    </location>
</feature>
<keyword evidence="4" id="KW-1185">Reference proteome</keyword>
<accession>A0ABR2YDZ9</accession>
<evidence type="ECO:0000256" key="1">
    <source>
        <dbReference type="SAM" id="MobiDB-lite"/>
    </source>
</evidence>
<organism evidence="3 4">
    <name type="scientific">Coccomyxa subellipsoidea</name>
    <dbReference type="NCBI Taxonomy" id="248742"/>
    <lineage>
        <taxon>Eukaryota</taxon>
        <taxon>Viridiplantae</taxon>
        <taxon>Chlorophyta</taxon>
        <taxon>core chlorophytes</taxon>
        <taxon>Trebouxiophyceae</taxon>
        <taxon>Trebouxiophyceae incertae sedis</taxon>
        <taxon>Coccomyxaceae</taxon>
        <taxon>Coccomyxa</taxon>
    </lineage>
</organism>
<dbReference type="PANTHER" id="PTHR33977:SF1">
    <property type="entry name" value="ZINC ION BINDING PROTEIN"/>
    <property type="match status" value="1"/>
</dbReference>
<dbReference type="PANTHER" id="PTHR33977">
    <property type="entry name" value="ZINC ION BINDING PROTEIN"/>
    <property type="match status" value="1"/>
</dbReference>
<dbReference type="Proteomes" id="UP001491310">
    <property type="component" value="Unassembled WGS sequence"/>
</dbReference>
<comment type="caution">
    <text evidence="3">The sequence shown here is derived from an EMBL/GenBank/DDBJ whole genome shotgun (WGS) entry which is preliminary data.</text>
</comment>
<dbReference type="Pfam" id="PF10551">
    <property type="entry name" value="MULE"/>
    <property type="match status" value="1"/>
</dbReference>
<dbReference type="EMBL" id="JALJOT010000014">
    <property type="protein sequence ID" value="KAK9903370.1"/>
    <property type="molecule type" value="Genomic_DNA"/>
</dbReference>
<proteinExistence type="predicted"/>
<name>A0ABR2YDZ9_9CHLO</name>
<dbReference type="InterPro" id="IPR018289">
    <property type="entry name" value="MULE_transposase_dom"/>
</dbReference>
<feature type="region of interest" description="Disordered" evidence="1">
    <location>
        <begin position="635"/>
        <end position="664"/>
    </location>
</feature>
<evidence type="ECO:0000313" key="3">
    <source>
        <dbReference type="EMBL" id="KAK9903370.1"/>
    </source>
</evidence>
<sequence>MKPVPTGIMIMECSESADIKRPEKGFMHCECGPQDNREKQPAVQAKQAGSRVKRSGLGLSVRVGCPVHFRYKKLSTAPSITEIRYYTFQHLNHGKETEANGLRSTFSRISPELKDTVTAKLLQGLEPAEIFRQNVDSFISSHMVEKGIMDRDEGRISLEASQPPRDYFLSYADVANLKDKVDKQQWKFSENTQQSLRMFVEQNSSDILLYSEQEPIKGTADYDHIMQGRTMGSQTAEAGKGSGGKEGQAACPFYTDLGSEPAEDGGGSAEPTWRDTQADPDQPAAINLDRSGQASTAKSADANFTFNADNWTLFQLAFMKKCNVENATRFGHGKPLIMDATFGTNREKMPLITLLVVDDHGNGVPIAWGIISQERTEAIAAFLEAVRQRVRQEQPDWDPSCILVDACAAEIAAIQTTFPSSVWPFICHWHAQAAWKKQLFQKCNREGKNRQPNVEPMFRALLDITRFDPPTEDVAAARRMAKGMVEKFLERFAEEEEFCRYFKAQWADKLDMICQIFRRLKGCNINCTSHAEGYHSSLKANFLHGKRRLTARRLDWLVYILHSRFVESSQVNLHKKEIERRTGSSGGCTSAAPALAAAPNPPVSGAGILAPLCPIAPLPAVDAALEAALGNTVPRVHTPGPPAPSLIKRAKRATQGLQPSRFRS</sequence>
<gene>
    <name evidence="3" type="ORF">WJX75_003957</name>
</gene>
<evidence type="ECO:0000259" key="2">
    <source>
        <dbReference type="Pfam" id="PF10551"/>
    </source>
</evidence>
<protein>
    <recommendedName>
        <fullName evidence="2">MULE transposase domain-containing protein</fullName>
    </recommendedName>
</protein>
<evidence type="ECO:0000313" key="4">
    <source>
        <dbReference type="Proteomes" id="UP001491310"/>
    </source>
</evidence>
<reference evidence="3 4" key="1">
    <citation type="journal article" date="2024" name="Nat. Commun.">
        <title>Phylogenomics reveals the evolutionary origins of lichenization in chlorophyte algae.</title>
        <authorList>
            <person name="Puginier C."/>
            <person name="Libourel C."/>
            <person name="Otte J."/>
            <person name="Skaloud P."/>
            <person name="Haon M."/>
            <person name="Grisel S."/>
            <person name="Petersen M."/>
            <person name="Berrin J.G."/>
            <person name="Delaux P.M."/>
            <person name="Dal Grande F."/>
            <person name="Keller J."/>
        </authorList>
    </citation>
    <scope>NUCLEOTIDE SEQUENCE [LARGE SCALE GENOMIC DNA]</scope>
    <source>
        <strain evidence="3 4">SAG 216-7</strain>
    </source>
</reference>
<feature type="region of interest" description="Disordered" evidence="1">
    <location>
        <begin position="257"/>
        <end position="293"/>
    </location>
</feature>